<dbReference type="AlphaFoldDB" id="A0A2R8B8V7"/>
<keyword evidence="2" id="KW-1185">Reference proteome</keyword>
<organism evidence="1 2">
    <name type="scientific">Ascidiaceihabitans donghaensis</name>
    <dbReference type="NCBI Taxonomy" id="1510460"/>
    <lineage>
        <taxon>Bacteria</taxon>
        <taxon>Pseudomonadati</taxon>
        <taxon>Pseudomonadota</taxon>
        <taxon>Alphaproteobacteria</taxon>
        <taxon>Rhodobacterales</taxon>
        <taxon>Paracoccaceae</taxon>
        <taxon>Ascidiaceihabitans</taxon>
    </lineage>
</organism>
<evidence type="ECO:0000313" key="1">
    <source>
        <dbReference type="EMBL" id="SPH19497.1"/>
    </source>
</evidence>
<dbReference type="Proteomes" id="UP000244880">
    <property type="component" value="Unassembled WGS sequence"/>
</dbReference>
<dbReference type="EMBL" id="OMOR01000001">
    <property type="protein sequence ID" value="SPH19497.1"/>
    <property type="molecule type" value="Genomic_DNA"/>
</dbReference>
<proteinExistence type="predicted"/>
<gene>
    <name evidence="1" type="ORF">ASD8599_00222</name>
</gene>
<reference evidence="1 2" key="1">
    <citation type="submission" date="2018-03" db="EMBL/GenBank/DDBJ databases">
        <authorList>
            <person name="Keele B.F."/>
        </authorList>
    </citation>
    <scope>NUCLEOTIDE SEQUENCE [LARGE SCALE GENOMIC DNA]</scope>
    <source>
        <strain evidence="1 2">CECT 8599</strain>
    </source>
</reference>
<accession>A0A2R8B8V7</accession>
<protein>
    <submittedName>
        <fullName evidence="1">Uncharacterized protein</fullName>
    </submittedName>
</protein>
<evidence type="ECO:0000313" key="2">
    <source>
        <dbReference type="Proteomes" id="UP000244880"/>
    </source>
</evidence>
<name>A0A2R8B8V7_9RHOB</name>
<sequence>MPAPDLDGVYISERGEGRITVTHEGYLWSNSSQNRFKRAVTILRRLQRNTWRCDWCFEDLQTWRRADARYCCEGCRKRAARQRRFWRG</sequence>